<protein>
    <submittedName>
        <fullName evidence="2">Uncharacterized protein</fullName>
    </submittedName>
</protein>
<dbReference type="RefSeq" id="WP_162442853.1">
    <property type="nucleotide sequence ID" value="NZ_CP048222.1"/>
</dbReference>
<organism evidence="2 3">
    <name type="scientific">Rhodocytophaga rosea</name>
    <dbReference type="NCBI Taxonomy" id="2704465"/>
    <lineage>
        <taxon>Bacteria</taxon>
        <taxon>Pseudomonadati</taxon>
        <taxon>Bacteroidota</taxon>
        <taxon>Cytophagia</taxon>
        <taxon>Cytophagales</taxon>
        <taxon>Rhodocytophagaceae</taxon>
        <taxon>Rhodocytophaga</taxon>
    </lineage>
</organism>
<sequence length="169" mass="19904">MKPFWQLIINIRDFGYHWSVKQYDEESAASEYKNKVIVFLSGYLATLLFTVVQALSYFGMGIRHMPVGKTDPWWMKVLAGGVIFLLPLFLVKRYVLKRVEHIPIPIEYSPQQYRKYSWIFWGGFLLGWLLAIGVGMYLIAYLRGREIHLFNLIINEGGRARTFKEDFNR</sequence>
<keyword evidence="1" id="KW-0812">Transmembrane</keyword>
<feature type="transmembrane region" description="Helical" evidence="1">
    <location>
        <begin position="118"/>
        <end position="142"/>
    </location>
</feature>
<dbReference type="Proteomes" id="UP000480178">
    <property type="component" value="Chromosome"/>
</dbReference>
<feature type="transmembrane region" description="Helical" evidence="1">
    <location>
        <begin position="36"/>
        <end position="58"/>
    </location>
</feature>
<dbReference type="AlphaFoldDB" id="A0A6C0GGJ6"/>
<evidence type="ECO:0000313" key="3">
    <source>
        <dbReference type="Proteomes" id="UP000480178"/>
    </source>
</evidence>
<reference evidence="2 3" key="1">
    <citation type="submission" date="2020-01" db="EMBL/GenBank/DDBJ databases">
        <authorList>
            <person name="Kim M.K."/>
        </authorList>
    </citation>
    <scope>NUCLEOTIDE SEQUENCE [LARGE SCALE GENOMIC DNA]</scope>
    <source>
        <strain evidence="2 3">172606-1</strain>
    </source>
</reference>
<keyword evidence="3" id="KW-1185">Reference proteome</keyword>
<proteinExistence type="predicted"/>
<keyword evidence="1" id="KW-0472">Membrane</keyword>
<dbReference type="KEGG" id="rhoz:GXP67_09085"/>
<accession>A0A6C0GGJ6</accession>
<gene>
    <name evidence="2" type="ORF">GXP67_09085</name>
</gene>
<feature type="transmembrane region" description="Helical" evidence="1">
    <location>
        <begin position="73"/>
        <end position="91"/>
    </location>
</feature>
<keyword evidence="1" id="KW-1133">Transmembrane helix</keyword>
<name>A0A6C0GGJ6_9BACT</name>
<dbReference type="EMBL" id="CP048222">
    <property type="protein sequence ID" value="QHT66800.1"/>
    <property type="molecule type" value="Genomic_DNA"/>
</dbReference>
<evidence type="ECO:0000313" key="2">
    <source>
        <dbReference type="EMBL" id="QHT66800.1"/>
    </source>
</evidence>
<evidence type="ECO:0000256" key="1">
    <source>
        <dbReference type="SAM" id="Phobius"/>
    </source>
</evidence>